<dbReference type="Proteomes" id="UP000315295">
    <property type="component" value="Unassembled WGS sequence"/>
</dbReference>
<accession>A0A540N695</accession>
<reference evidence="10 11" key="1">
    <citation type="journal article" date="2019" name="G3 (Bethesda)">
        <title>Sequencing of a Wild Apple (Malus baccata) Genome Unravels the Differences Between Cultivated and Wild Apple Species Regarding Disease Resistance and Cold Tolerance.</title>
        <authorList>
            <person name="Chen X."/>
        </authorList>
    </citation>
    <scope>NUCLEOTIDE SEQUENCE [LARGE SCALE GENOMIC DNA]</scope>
    <source>
        <strain evidence="11">cv. Shandingzi</strain>
        <tissue evidence="10">Leaves</tissue>
    </source>
</reference>
<dbReference type="GO" id="GO:0005985">
    <property type="term" value="P:sucrose metabolic process"/>
    <property type="evidence" value="ECO:0007669"/>
    <property type="project" value="InterPro"/>
</dbReference>
<feature type="domain" description="Sucrose synthase EPBD" evidence="9">
    <location>
        <begin position="150"/>
        <end position="224"/>
    </location>
</feature>
<dbReference type="Pfam" id="PF24862">
    <property type="entry name" value="SUS_EPBD"/>
    <property type="match status" value="1"/>
</dbReference>
<comment type="similarity">
    <text evidence="2">Belongs to the glycosyltransferase 1 family. Plant sucrose synthase subfamily.</text>
</comment>
<gene>
    <name evidence="10" type="ORF">C1H46_007813</name>
</gene>
<name>A0A540N695_MALBA</name>
<evidence type="ECO:0000313" key="11">
    <source>
        <dbReference type="Proteomes" id="UP000315295"/>
    </source>
</evidence>
<dbReference type="InterPro" id="IPR056736">
    <property type="entry name" value="SUS_EPBD"/>
</dbReference>
<dbReference type="PANTHER" id="PTHR45839:SF9">
    <property type="entry name" value="SUCROSE SYNTHASE 2"/>
    <property type="match status" value="1"/>
</dbReference>
<evidence type="ECO:0000259" key="9">
    <source>
        <dbReference type="Pfam" id="PF24862"/>
    </source>
</evidence>
<evidence type="ECO:0000256" key="5">
    <source>
        <dbReference type="ARBA" id="ARBA00022679"/>
    </source>
</evidence>
<evidence type="ECO:0000256" key="2">
    <source>
        <dbReference type="ARBA" id="ARBA00005894"/>
    </source>
</evidence>
<dbReference type="STRING" id="106549.A0A540N695"/>
<evidence type="ECO:0000259" key="7">
    <source>
        <dbReference type="Pfam" id="PF00862"/>
    </source>
</evidence>
<dbReference type="Pfam" id="PF24861">
    <property type="entry name" value="SUS_N"/>
    <property type="match status" value="1"/>
</dbReference>
<evidence type="ECO:0000256" key="1">
    <source>
        <dbReference type="ARBA" id="ARBA00002595"/>
    </source>
</evidence>
<protein>
    <recommendedName>
        <fullName evidence="3">sucrose synthase</fullName>
        <ecNumber evidence="3">2.4.1.13</ecNumber>
    </recommendedName>
</protein>
<feature type="domain" description="Sucrose synthase first GT-B" evidence="7">
    <location>
        <begin position="247"/>
        <end position="316"/>
    </location>
</feature>
<dbReference type="InterPro" id="IPR012820">
    <property type="entry name" value="Sucrose_synthase_pln/cyn"/>
</dbReference>
<keyword evidence="11" id="KW-1185">Reference proteome</keyword>
<keyword evidence="5" id="KW-0808">Transferase</keyword>
<organism evidence="10 11">
    <name type="scientific">Malus baccata</name>
    <name type="common">Siberian crab apple</name>
    <name type="synonym">Pyrus baccata</name>
    <dbReference type="NCBI Taxonomy" id="106549"/>
    <lineage>
        <taxon>Eukaryota</taxon>
        <taxon>Viridiplantae</taxon>
        <taxon>Streptophyta</taxon>
        <taxon>Embryophyta</taxon>
        <taxon>Tracheophyta</taxon>
        <taxon>Spermatophyta</taxon>
        <taxon>Magnoliopsida</taxon>
        <taxon>eudicotyledons</taxon>
        <taxon>Gunneridae</taxon>
        <taxon>Pentapetalae</taxon>
        <taxon>rosids</taxon>
        <taxon>fabids</taxon>
        <taxon>Rosales</taxon>
        <taxon>Rosaceae</taxon>
        <taxon>Amygdaloideae</taxon>
        <taxon>Maleae</taxon>
        <taxon>Malus</taxon>
    </lineage>
</organism>
<dbReference type="InterPro" id="IPR000368">
    <property type="entry name" value="Sucrose_synth_GT-B1"/>
</dbReference>
<comment type="function">
    <text evidence="1">Sucrose-cleaving enzyme that provides UDP-glucose and fructose for various metabolic pathways.</text>
</comment>
<comment type="catalytic activity">
    <reaction evidence="6">
        <text>an NDP-alpha-D-glucose + D-fructose = a ribonucleoside 5'-diphosphate + sucrose + H(+)</text>
        <dbReference type="Rhea" id="RHEA:16241"/>
        <dbReference type="ChEBI" id="CHEBI:15378"/>
        <dbReference type="ChEBI" id="CHEBI:17992"/>
        <dbReference type="ChEBI" id="CHEBI:37721"/>
        <dbReference type="ChEBI" id="CHEBI:57930"/>
        <dbReference type="ChEBI" id="CHEBI:76533"/>
        <dbReference type="EC" id="2.4.1.13"/>
    </reaction>
</comment>
<evidence type="ECO:0000256" key="4">
    <source>
        <dbReference type="ARBA" id="ARBA00022676"/>
    </source>
</evidence>
<dbReference type="Gene3D" id="3.40.50.2000">
    <property type="entry name" value="Glycogen Phosphorylase B"/>
    <property type="match status" value="1"/>
</dbReference>
<evidence type="ECO:0000256" key="6">
    <source>
        <dbReference type="ARBA" id="ARBA00049030"/>
    </source>
</evidence>
<evidence type="ECO:0000256" key="3">
    <source>
        <dbReference type="ARBA" id="ARBA00012540"/>
    </source>
</evidence>
<proteinExistence type="inferred from homology"/>
<dbReference type="Pfam" id="PF00862">
    <property type="entry name" value="GT-B_Sucrose_synth"/>
    <property type="match status" value="1"/>
</dbReference>
<feature type="domain" description="Sucrose synthase N-terminal" evidence="8">
    <location>
        <begin position="37"/>
        <end position="147"/>
    </location>
</feature>
<dbReference type="FunFam" id="1.20.120.1230:FF:000001">
    <property type="entry name" value="Sucrose synthase"/>
    <property type="match status" value="1"/>
</dbReference>
<keyword evidence="4" id="KW-0328">Glycosyltransferase</keyword>
<dbReference type="InterPro" id="IPR056735">
    <property type="entry name" value="SUS_N"/>
</dbReference>
<dbReference type="PANTHER" id="PTHR45839">
    <property type="match status" value="1"/>
</dbReference>
<dbReference type="EC" id="2.4.1.13" evidence="3"/>
<evidence type="ECO:0000259" key="8">
    <source>
        <dbReference type="Pfam" id="PF24861"/>
    </source>
</evidence>
<comment type="caution">
    <text evidence="10">The sequence shown here is derived from an EMBL/GenBank/DDBJ whole genome shotgun (WGS) entry which is preliminary data.</text>
</comment>
<evidence type="ECO:0000313" key="10">
    <source>
        <dbReference type="EMBL" id="TQE06571.1"/>
    </source>
</evidence>
<dbReference type="Gene3D" id="1.20.120.1230">
    <property type="match status" value="1"/>
</dbReference>
<dbReference type="GO" id="GO:0016157">
    <property type="term" value="F:sucrose synthase activity"/>
    <property type="evidence" value="ECO:0007669"/>
    <property type="project" value="UniProtKB-EC"/>
</dbReference>
<dbReference type="AlphaFoldDB" id="A0A540N695"/>
<sequence length="375" mass="42359">MISNREGRSVRTPPEACMQPLKHRQSTSFVSPEPPVTAMRNTIQDTLAAHRNELVSLLSRYVARGNGILQPHQMINELENVIMEDEGMQKLKDSSFSKVLQSAQEAIVLAPFVAFALRPGVWEYVRVNVYELSVDHLSAAEYLRFKEELMDGDKESLEPLLDFLRTHKHDEHAMMLNDRIQSIPRLQSALAKAEEYLSKFPPTTPYSEFEFDLQGMGFERGWGDTAQRASEMVHLLLEILQAPDPSTLENFLGRIPMVFNVVIVSPNGYFGQANVLGLPDTGGQVVYILDQVRALESEMLLRIQNQGLDVIPEILIESYTTDTGCKRDNMQPKIGRSQWQNTHISCGYLSGLRMGYSGNGFQGLMCGLTWRPLQR</sequence>
<dbReference type="EMBL" id="VIEB01000101">
    <property type="protein sequence ID" value="TQE06571.1"/>
    <property type="molecule type" value="Genomic_DNA"/>
</dbReference>